<accession>A0A1H9IE53</accession>
<dbReference type="InterPro" id="IPR029016">
    <property type="entry name" value="GAF-like_dom_sf"/>
</dbReference>
<dbReference type="Pfam" id="PF13185">
    <property type="entry name" value="GAF_2"/>
    <property type="match status" value="1"/>
</dbReference>
<evidence type="ECO:0000256" key="4">
    <source>
        <dbReference type="ARBA" id="ARBA00023163"/>
    </source>
</evidence>
<dbReference type="SMART" id="SM00065">
    <property type="entry name" value="GAF"/>
    <property type="match status" value="1"/>
</dbReference>
<dbReference type="OrthoDB" id="7466251at2"/>
<evidence type="ECO:0000256" key="2">
    <source>
        <dbReference type="ARBA" id="ARBA00022777"/>
    </source>
</evidence>
<feature type="domain" description="ANTAR" evidence="5">
    <location>
        <begin position="179"/>
        <end position="240"/>
    </location>
</feature>
<keyword evidence="3" id="KW-0805">Transcription regulation</keyword>
<dbReference type="Gene3D" id="3.30.450.40">
    <property type="match status" value="1"/>
</dbReference>
<dbReference type="AlphaFoldDB" id="A0A1H9IE53"/>
<dbReference type="SUPFAM" id="SSF52172">
    <property type="entry name" value="CheY-like"/>
    <property type="match status" value="1"/>
</dbReference>
<dbReference type="InterPro" id="IPR036388">
    <property type="entry name" value="WH-like_DNA-bd_sf"/>
</dbReference>
<evidence type="ECO:0000313" key="7">
    <source>
        <dbReference type="Proteomes" id="UP000198504"/>
    </source>
</evidence>
<dbReference type="Proteomes" id="UP000198504">
    <property type="component" value="Unassembled WGS sequence"/>
</dbReference>
<dbReference type="GO" id="GO:0016301">
    <property type="term" value="F:kinase activity"/>
    <property type="evidence" value="ECO:0007669"/>
    <property type="project" value="UniProtKB-KW"/>
</dbReference>
<dbReference type="SMART" id="SM01012">
    <property type="entry name" value="ANTAR"/>
    <property type="match status" value="1"/>
</dbReference>
<name>A0A1H9IE53_9ACTN</name>
<dbReference type="PROSITE" id="PS50921">
    <property type="entry name" value="ANTAR"/>
    <property type="match status" value="1"/>
</dbReference>
<dbReference type="InterPro" id="IPR005561">
    <property type="entry name" value="ANTAR"/>
</dbReference>
<evidence type="ECO:0000256" key="1">
    <source>
        <dbReference type="ARBA" id="ARBA00022679"/>
    </source>
</evidence>
<dbReference type="RefSeq" id="WP_091181350.1">
    <property type="nucleotide sequence ID" value="NZ_FOFA01000005.1"/>
</dbReference>
<keyword evidence="1" id="KW-0808">Transferase</keyword>
<sequence length="256" mass="27810">MTDAHHSSPQGEPSAEDHGTAITNVLADRLGGLARQLEAEDDPSRMLDELVTAAVAIIPGVEHASLSMVYARREVRSEHPSSDLPAEVDAIQNTVGEGPCLDAIYREQTVRVPDMLHEPRWPLFAKRAHDAGAGSMLSFQLYVQDDNLGSLNLYNSRANGFDDESEQVGLLFASHAAVAYADAKKISGLTRALASRDLIGQAKGMLMERYRLDADQAFGVLTRVSQSTHRPLREVADELVSSGRLPELGLGQQAER</sequence>
<reference evidence="7" key="1">
    <citation type="submission" date="2016-10" db="EMBL/GenBank/DDBJ databases">
        <authorList>
            <person name="Varghese N."/>
            <person name="Submissions S."/>
        </authorList>
    </citation>
    <scope>NUCLEOTIDE SEQUENCE [LARGE SCALE GENOMIC DNA]</scope>
    <source>
        <strain evidence="7">CGMCC 4.6856</strain>
    </source>
</reference>
<keyword evidence="4" id="KW-0804">Transcription</keyword>
<protein>
    <submittedName>
        <fullName evidence="6">GAF domain-containing protein</fullName>
    </submittedName>
</protein>
<evidence type="ECO:0000256" key="3">
    <source>
        <dbReference type="ARBA" id="ARBA00023015"/>
    </source>
</evidence>
<dbReference type="Gene3D" id="1.10.10.10">
    <property type="entry name" value="Winged helix-like DNA-binding domain superfamily/Winged helix DNA-binding domain"/>
    <property type="match status" value="1"/>
</dbReference>
<proteinExistence type="predicted"/>
<evidence type="ECO:0000259" key="5">
    <source>
        <dbReference type="PROSITE" id="PS50921"/>
    </source>
</evidence>
<evidence type="ECO:0000313" key="6">
    <source>
        <dbReference type="EMBL" id="SEQ72827.1"/>
    </source>
</evidence>
<dbReference type="Pfam" id="PF03861">
    <property type="entry name" value="ANTAR"/>
    <property type="match status" value="1"/>
</dbReference>
<dbReference type="STRING" id="1036181.SAMN05421756_105209"/>
<keyword evidence="7" id="KW-1185">Reference proteome</keyword>
<dbReference type="EMBL" id="FOFA01000005">
    <property type="protein sequence ID" value="SEQ72827.1"/>
    <property type="molecule type" value="Genomic_DNA"/>
</dbReference>
<dbReference type="InterPro" id="IPR012074">
    <property type="entry name" value="GAF_ANTAR"/>
</dbReference>
<dbReference type="GO" id="GO:0003723">
    <property type="term" value="F:RNA binding"/>
    <property type="evidence" value="ECO:0007669"/>
    <property type="project" value="InterPro"/>
</dbReference>
<gene>
    <name evidence="6" type="ORF">SAMN05421756_105209</name>
</gene>
<dbReference type="PIRSF" id="PIRSF036625">
    <property type="entry name" value="GAF_ANTAR"/>
    <property type="match status" value="1"/>
</dbReference>
<dbReference type="InterPro" id="IPR011006">
    <property type="entry name" value="CheY-like_superfamily"/>
</dbReference>
<dbReference type="SUPFAM" id="SSF55781">
    <property type="entry name" value="GAF domain-like"/>
    <property type="match status" value="1"/>
</dbReference>
<keyword evidence="2" id="KW-0418">Kinase</keyword>
<organism evidence="6 7">
    <name type="scientific">Microlunatus flavus</name>
    <dbReference type="NCBI Taxonomy" id="1036181"/>
    <lineage>
        <taxon>Bacteria</taxon>
        <taxon>Bacillati</taxon>
        <taxon>Actinomycetota</taxon>
        <taxon>Actinomycetes</taxon>
        <taxon>Propionibacteriales</taxon>
        <taxon>Propionibacteriaceae</taxon>
        <taxon>Microlunatus</taxon>
    </lineage>
</organism>
<dbReference type="InterPro" id="IPR003018">
    <property type="entry name" value="GAF"/>
</dbReference>